<dbReference type="Gene3D" id="3.30.1330.60">
    <property type="entry name" value="OmpA-like domain"/>
    <property type="match status" value="1"/>
</dbReference>
<dbReference type="OrthoDB" id="9800869at2"/>
<dbReference type="InterPro" id="IPR036737">
    <property type="entry name" value="OmpA-like_sf"/>
</dbReference>
<dbReference type="GO" id="GO:0009279">
    <property type="term" value="C:cell outer membrane"/>
    <property type="evidence" value="ECO:0007669"/>
    <property type="project" value="UniProtKB-SubCell"/>
</dbReference>
<dbReference type="PANTHER" id="PTHR30329:SF21">
    <property type="entry name" value="LIPOPROTEIN YIAD-RELATED"/>
    <property type="match status" value="1"/>
</dbReference>
<comment type="caution">
    <text evidence="8">The sequence shown here is derived from an EMBL/GenBank/DDBJ whole genome shotgun (WGS) entry which is preliminary data.</text>
</comment>
<evidence type="ECO:0000313" key="8">
    <source>
        <dbReference type="EMBL" id="RMB58019.1"/>
    </source>
</evidence>
<dbReference type="PROSITE" id="PS51123">
    <property type="entry name" value="OMPA_2"/>
    <property type="match status" value="1"/>
</dbReference>
<evidence type="ECO:0000313" key="9">
    <source>
        <dbReference type="Proteomes" id="UP000281985"/>
    </source>
</evidence>
<keyword evidence="9" id="KW-1185">Reference proteome</keyword>
<dbReference type="InterPro" id="IPR006664">
    <property type="entry name" value="OMP_bac"/>
</dbReference>
<keyword evidence="2 4" id="KW-0472">Membrane</keyword>
<reference evidence="8 9" key="1">
    <citation type="submission" date="2018-10" db="EMBL/GenBank/DDBJ databases">
        <title>Dokdonia luteus sp. nov., isolated from sea water.</title>
        <authorList>
            <person name="Zhou L.Y."/>
            <person name="Du Z.J."/>
        </authorList>
    </citation>
    <scope>NUCLEOTIDE SEQUENCE [LARGE SCALE GENOMIC DNA]</scope>
    <source>
        <strain evidence="8 9">SH27</strain>
    </source>
</reference>
<evidence type="ECO:0000256" key="4">
    <source>
        <dbReference type="PROSITE-ProRule" id="PRU00473"/>
    </source>
</evidence>
<dbReference type="InterPro" id="IPR006665">
    <property type="entry name" value="OmpA-like"/>
</dbReference>
<dbReference type="PANTHER" id="PTHR30329">
    <property type="entry name" value="STATOR ELEMENT OF FLAGELLAR MOTOR COMPLEX"/>
    <property type="match status" value="1"/>
</dbReference>
<proteinExistence type="predicted"/>
<comment type="subcellular location">
    <subcellularLocation>
        <location evidence="1">Cell outer membrane</location>
    </subcellularLocation>
</comment>
<accession>A0A3M0GAH6</accession>
<feature type="signal peptide" evidence="6">
    <location>
        <begin position="1"/>
        <end position="21"/>
    </location>
</feature>
<feature type="coiled-coil region" evidence="5">
    <location>
        <begin position="21"/>
        <end position="48"/>
    </location>
</feature>
<keyword evidence="6" id="KW-0732">Signal</keyword>
<evidence type="ECO:0000256" key="1">
    <source>
        <dbReference type="ARBA" id="ARBA00004442"/>
    </source>
</evidence>
<dbReference type="InterPro" id="IPR050330">
    <property type="entry name" value="Bact_OuterMem_StrucFunc"/>
</dbReference>
<dbReference type="EMBL" id="REFV01000009">
    <property type="protein sequence ID" value="RMB58019.1"/>
    <property type="molecule type" value="Genomic_DNA"/>
</dbReference>
<organism evidence="8 9">
    <name type="scientific">Dokdonia sinensis</name>
    <dbReference type="NCBI Taxonomy" id="2479847"/>
    <lineage>
        <taxon>Bacteria</taxon>
        <taxon>Pseudomonadati</taxon>
        <taxon>Bacteroidota</taxon>
        <taxon>Flavobacteriia</taxon>
        <taxon>Flavobacteriales</taxon>
        <taxon>Flavobacteriaceae</taxon>
        <taxon>Dokdonia</taxon>
    </lineage>
</organism>
<feature type="chain" id="PRO_5018050372" evidence="6">
    <location>
        <begin position="22"/>
        <end position="454"/>
    </location>
</feature>
<dbReference type="CDD" id="cd07185">
    <property type="entry name" value="OmpA_C-like"/>
    <property type="match status" value="1"/>
</dbReference>
<keyword evidence="5" id="KW-0175">Coiled coil</keyword>
<dbReference type="SUPFAM" id="SSF103088">
    <property type="entry name" value="OmpA-like"/>
    <property type="match status" value="1"/>
</dbReference>
<sequence>MKRLPLLVLICFLAFSGQAEAQFLKKLTKKLEKKLDKTTKKLEEKADKQIDKMLDLGEDEQTQPQDEMDTYPVEDPMSNGTFSDSMDGVQWEETAPMDQEMSDTPSTSFEAYTKYDFVPGETLVAYEDFTADVVGDLPQKWNTNLSAEVVTVNAVPGNWMRIGQGIGSYVFNELPGELPEDFTLEFDIMRDYNPDTFAFKRHLYVLFSSLENPNMYLNKHKSGKEYTAIKIANGSGSGGGVSIEKKTLKKGMGLTGYKPHIEFSKKGSIGTPIHIAILKKGTRMKVYVNEDKVLDIPRAVEPETVFSTLRLESEISTANDHFFISNFKFATGVETSERLFDNGSYQAHGITFETGSAQIKPSSYATLKLIAQAMQSNATAYYEVIGHTDSDGDDSINIPLSQERAQAVQTALQSEFGIDASRITTIGKGATMPLSTENTTVAKAKNRRVEIKKI</sequence>
<dbReference type="AlphaFoldDB" id="A0A3M0GAH6"/>
<evidence type="ECO:0000256" key="2">
    <source>
        <dbReference type="ARBA" id="ARBA00023136"/>
    </source>
</evidence>
<protein>
    <submittedName>
        <fullName evidence="8">OmpA family protein</fullName>
    </submittedName>
</protein>
<dbReference type="Proteomes" id="UP000281985">
    <property type="component" value="Unassembled WGS sequence"/>
</dbReference>
<evidence type="ECO:0000256" key="3">
    <source>
        <dbReference type="ARBA" id="ARBA00023237"/>
    </source>
</evidence>
<dbReference type="RefSeq" id="WP_121917622.1">
    <property type="nucleotide sequence ID" value="NZ_REFV01000009.1"/>
</dbReference>
<gene>
    <name evidence="8" type="ORF">EAX61_10395</name>
</gene>
<evidence type="ECO:0000256" key="5">
    <source>
        <dbReference type="SAM" id="Coils"/>
    </source>
</evidence>
<keyword evidence="3" id="KW-0998">Cell outer membrane</keyword>
<name>A0A3M0GAH6_9FLAO</name>
<evidence type="ECO:0000256" key="6">
    <source>
        <dbReference type="SAM" id="SignalP"/>
    </source>
</evidence>
<feature type="domain" description="OmpA-like" evidence="7">
    <location>
        <begin position="339"/>
        <end position="454"/>
    </location>
</feature>
<evidence type="ECO:0000259" key="7">
    <source>
        <dbReference type="PROSITE" id="PS51123"/>
    </source>
</evidence>
<dbReference type="PRINTS" id="PR01021">
    <property type="entry name" value="OMPADOMAIN"/>
</dbReference>
<dbReference type="Pfam" id="PF00691">
    <property type="entry name" value="OmpA"/>
    <property type="match status" value="1"/>
</dbReference>